<dbReference type="AlphaFoldDB" id="A0A0L6VN28"/>
<keyword evidence="3" id="KW-1185">Reference proteome</keyword>
<evidence type="ECO:0000313" key="2">
    <source>
        <dbReference type="EMBL" id="KNZ61515.1"/>
    </source>
</evidence>
<evidence type="ECO:0000313" key="3">
    <source>
        <dbReference type="Proteomes" id="UP000037035"/>
    </source>
</evidence>
<dbReference type="Proteomes" id="UP000037035">
    <property type="component" value="Unassembled WGS sequence"/>
</dbReference>
<keyword evidence="1" id="KW-1133">Transmembrane helix</keyword>
<organism evidence="2 3">
    <name type="scientific">Puccinia sorghi</name>
    <dbReference type="NCBI Taxonomy" id="27349"/>
    <lineage>
        <taxon>Eukaryota</taxon>
        <taxon>Fungi</taxon>
        <taxon>Dikarya</taxon>
        <taxon>Basidiomycota</taxon>
        <taxon>Pucciniomycotina</taxon>
        <taxon>Pucciniomycetes</taxon>
        <taxon>Pucciniales</taxon>
        <taxon>Pucciniaceae</taxon>
        <taxon>Puccinia</taxon>
    </lineage>
</organism>
<reference evidence="2 3" key="1">
    <citation type="submission" date="2015-08" db="EMBL/GenBank/DDBJ databases">
        <title>Next Generation Sequencing and Analysis of the Genome of Puccinia sorghi L Schw, the Causal Agent of Maize Common Rust.</title>
        <authorList>
            <person name="Rochi L."/>
            <person name="Burguener G."/>
            <person name="Darino M."/>
            <person name="Turjanski A."/>
            <person name="Kreff E."/>
            <person name="Dieguez M.J."/>
            <person name="Sacco F."/>
        </authorList>
    </citation>
    <scope>NUCLEOTIDE SEQUENCE [LARGE SCALE GENOMIC DNA]</scope>
    <source>
        <strain evidence="2 3">RO10H11247</strain>
    </source>
</reference>
<name>A0A0L6VN28_9BASI</name>
<keyword evidence="1" id="KW-0812">Transmembrane</keyword>
<sequence length="366" mass="40888">MDKTCRMVPDLLDESKHLGRILKKIIIPLFSGLCATSMCTSCCFLSLDYGILRVFHSTSHIKVENTRIYLHLSGLLKRVSLCCGSYVTLQEEKIERGDTSFGLDSFFLDQGCANYRYDDKGIVKHGQNISFNSCRTHLLKELNRSFVRQGLTSSEHSLLYFAVLQFSRLPPVLVTPWSLSNENIQEDFEALSVQANLQQSELPTSNLAIQGLDHEHETEPVNTINQTPAVLILNMKTVLFDSKLLFPKAWIPPLNVASLPTLSTRPSTTTQKLSKQSLSILQSNQIPYPICCGSCFEMYPAATALGCCVHTTFTTCEDDNEPLTTVQATVHFNQLVPASHYPQPPCPTTSAKQIALPSRYVIQFFS</sequence>
<feature type="transmembrane region" description="Helical" evidence="1">
    <location>
        <begin position="25"/>
        <end position="47"/>
    </location>
</feature>
<comment type="caution">
    <text evidence="2">The sequence shown here is derived from an EMBL/GenBank/DDBJ whole genome shotgun (WGS) entry which is preliminary data.</text>
</comment>
<dbReference type="EMBL" id="LAVV01004332">
    <property type="protein sequence ID" value="KNZ61515.1"/>
    <property type="molecule type" value="Genomic_DNA"/>
</dbReference>
<accession>A0A0L6VN28</accession>
<gene>
    <name evidence="2" type="ORF">VP01_138g1</name>
</gene>
<protein>
    <submittedName>
        <fullName evidence="2">Uncharacterized protein</fullName>
    </submittedName>
</protein>
<dbReference type="VEuPathDB" id="FungiDB:VP01_138g1"/>
<proteinExistence type="predicted"/>
<evidence type="ECO:0000256" key="1">
    <source>
        <dbReference type="SAM" id="Phobius"/>
    </source>
</evidence>
<keyword evidence="1" id="KW-0472">Membrane</keyword>